<protein>
    <recommendedName>
        <fullName evidence="3">F-box domain-containing protein</fullName>
    </recommendedName>
</protein>
<evidence type="ECO:0000313" key="1">
    <source>
        <dbReference type="EMBL" id="KJA22098.1"/>
    </source>
</evidence>
<gene>
    <name evidence="1" type="ORF">HYPSUDRAFT_202363</name>
</gene>
<dbReference type="Proteomes" id="UP000054270">
    <property type="component" value="Unassembled WGS sequence"/>
</dbReference>
<dbReference type="OMA" id="TECAMEF"/>
<dbReference type="EMBL" id="KN817552">
    <property type="protein sequence ID" value="KJA22098.1"/>
    <property type="molecule type" value="Genomic_DNA"/>
</dbReference>
<keyword evidence="2" id="KW-1185">Reference proteome</keyword>
<reference evidence="2" key="1">
    <citation type="submission" date="2014-04" db="EMBL/GenBank/DDBJ databases">
        <title>Evolutionary Origins and Diversification of the Mycorrhizal Mutualists.</title>
        <authorList>
            <consortium name="DOE Joint Genome Institute"/>
            <consortium name="Mycorrhizal Genomics Consortium"/>
            <person name="Kohler A."/>
            <person name="Kuo A."/>
            <person name="Nagy L.G."/>
            <person name="Floudas D."/>
            <person name="Copeland A."/>
            <person name="Barry K.W."/>
            <person name="Cichocki N."/>
            <person name="Veneault-Fourrey C."/>
            <person name="LaButti K."/>
            <person name="Lindquist E.A."/>
            <person name="Lipzen A."/>
            <person name="Lundell T."/>
            <person name="Morin E."/>
            <person name="Murat C."/>
            <person name="Riley R."/>
            <person name="Ohm R."/>
            <person name="Sun H."/>
            <person name="Tunlid A."/>
            <person name="Henrissat B."/>
            <person name="Grigoriev I.V."/>
            <person name="Hibbett D.S."/>
            <person name="Martin F."/>
        </authorList>
    </citation>
    <scope>NUCLEOTIDE SEQUENCE [LARGE SCALE GENOMIC DNA]</scope>
    <source>
        <strain evidence="2">FD-334 SS-4</strain>
    </source>
</reference>
<name>A0A0D2MER6_HYPSF</name>
<organism evidence="1 2">
    <name type="scientific">Hypholoma sublateritium (strain FD-334 SS-4)</name>
    <dbReference type="NCBI Taxonomy" id="945553"/>
    <lineage>
        <taxon>Eukaryota</taxon>
        <taxon>Fungi</taxon>
        <taxon>Dikarya</taxon>
        <taxon>Basidiomycota</taxon>
        <taxon>Agaricomycotina</taxon>
        <taxon>Agaricomycetes</taxon>
        <taxon>Agaricomycetidae</taxon>
        <taxon>Agaricales</taxon>
        <taxon>Agaricineae</taxon>
        <taxon>Strophariaceae</taxon>
        <taxon>Hypholoma</taxon>
    </lineage>
</organism>
<sequence>MSKECQSEAAHPILTLPPEIHHLIASCLPIQTRPATLLALAVTSTKLYETIQPLLYANVIVTTEEHAYTVLGRILEDQYIAQLVRKLHILSNLSVAARKAHNETRMLTRLHQVIKEDRLPNLHTLSLAFLSGWYRDEALRDLDGFGHLPLVFWKDLRRGCPLLRELSLQGIGDTDEDPWMDESGLYELKNISHLASLRLDFRSQSPPDGRASIILKSLSNVTSTLHTLALSFGNAREDATPILSLTFPHLKSLELSSFVVRDTECAMEFWARHSGLERIIFDRVTGKWFSDPVAPGLLPNLINLKTHYSDVRAMASHLPQLQFLSVGGSINGQVPYLLRSVIPNGLPNLKSLVIGQVPYSERDIREIEGAMWYETEEGEFRQEKKIKNAYMTMMDNYVHSIVRGAPNIEELCLHGFPLGTAKLQRLAPVLAKLPRLERFYYIAFGNTHAEITQSDVEGFISDCHLLADSCPSLTSVTNVSTDEIPYLTGKVFRDDQGLVQKVIPGRGFGVYLLGGDVDPFPSNPMPYN</sequence>
<dbReference type="AlphaFoldDB" id="A0A0D2MER6"/>
<dbReference type="Gene3D" id="3.80.10.10">
    <property type="entry name" value="Ribonuclease Inhibitor"/>
    <property type="match status" value="1"/>
</dbReference>
<dbReference type="SUPFAM" id="SSF52047">
    <property type="entry name" value="RNI-like"/>
    <property type="match status" value="1"/>
</dbReference>
<dbReference type="InterPro" id="IPR032675">
    <property type="entry name" value="LRR_dom_sf"/>
</dbReference>
<dbReference type="OrthoDB" id="2995895at2759"/>
<evidence type="ECO:0000313" key="2">
    <source>
        <dbReference type="Proteomes" id="UP000054270"/>
    </source>
</evidence>
<evidence type="ECO:0008006" key="3">
    <source>
        <dbReference type="Google" id="ProtNLM"/>
    </source>
</evidence>
<accession>A0A0D2MER6</accession>
<proteinExistence type="predicted"/>